<dbReference type="Proteomes" id="UP001497623">
    <property type="component" value="Unassembled WGS sequence"/>
</dbReference>
<sequence>MPLRSDNCPGYMRSSLNCLEYNLTCPLKDFNNAINPYISLGSAYLLGVKELWYAKSWSIIESLELLMYANFSARFSSKLLYTYFVILSKVDVIALRSMLQNSPVGVSNR</sequence>
<dbReference type="AlphaFoldDB" id="A0AAV2QSL4"/>
<name>A0AAV2QSL4_MEGNR</name>
<keyword evidence="2" id="KW-1185">Reference proteome</keyword>
<dbReference type="EMBL" id="CAXKWB010010117">
    <property type="protein sequence ID" value="CAL4096869.1"/>
    <property type="molecule type" value="Genomic_DNA"/>
</dbReference>
<evidence type="ECO:0000313" key="1">
    <source>
        <dbReference type="EMBL" id="CAL4096869.1"/>
    </source>
</evidence>
<proteinExistence type="predicted"/>
<protein>
    <submittedName>
        <fullName evidence="1">Uncharacterized protein</fullName>
    </submittedName>
</protein>
<organism evidence="1 2">
    <name type="scientific">Meganyctiphanes norvegica</name>
    <name type="common">Northern krill</name>
    <name type="synonym">Thysanopoda norvegica</name>
    <dbReference type="NCBI Taxonomy" id="48144"/>
    <lineage>
        <taxon>Eukaryota</taxon>
        <taxon>Metazoa</taxon>
        <taxon>Ecdysozoa</taxon>
        <taxon>Arthropoda</taxon>
        <taxon>Crustacea</taxon>
        <taxon>Multicrustacea</taxon>
        <taxon>Malacostraca</taxon>
        <taxon>Eumalacostraca</taxon>
        <taxon>Eucarida</taxon>
        <taxon>Euphausiacea</taxon>
        <taxon>Euphausiidae</taxon>
        <taxon>Meganyctiphanes</taxon>
    </lineage>
</organism>
<accession>A0AAV2QSL4</accession>
<comment type="caution">
    <text evidence="1">The sequence shown here is derived from an EMBL/GenBank/DDBJ whole genome shotgun (WGS) entry which is preliminary data.</text>
</comment>
<evidence type="ECO:0000313" key="2">
    <source>
        <dbReference type="Proteomes" id="UP001497623"/>
    </source>
</evidence>
<gene>
    <name evidence="1" type="ORF">MNOR_LOCUS15848</name>
</gene>
<reference evidence="1 2" key="1">
    <citation type="submission" date="2024-05" db="EMBL/GenBank/DDBJ databases">
        <authorList>
            <person name="Wallberg A."/>
        </authorList>
    </citation>
    <scope>NUCLEOTIDE SEQUENCE [LARGE SCALE GENOMIC DNA]</scope>
</reference>